<dbReference type="InterPro" id="IPR013761">
    <property type="entry name" value="SAM/pointed_sf"/>
</dbReference>
<dbReference type="InterPro" id="IPR058055">
    <property type="entry name" value="PA-PLA1"/>
</dbReference>
<keyword evidence="4" id="KW-1185">Reference proteome</keyword>
<dbReference type="AlphaFoldDB" id="A0A7F8R5I2"/>
<dbReference type="KEGG" id="lww:102747084"/>
<dbReference type="InterPro" id="IPR001660">
    <property type="entry name" value="SAM"/>
</dbReference>
<dbReference type="PANTHER" id="PTHR23509">
    <property type="entry name" value="PA-PL1 PHOSPHOLIPASE FAMILY"/>
    <property type="match status" value="1"/>
</dbReference>
<dbReference type="Pfam" id="PF02862">
    <property type="entry name" value="DDHD"/>
    <property type="match status" value="1"/>
</dbReference>
<dbReference type="PROSITE" id="PS51043">
    <property type="entry name" value="DDHD"/>
    <property type="match status" value="1"/>
</dbReference>
<name>A0A7F8R5I2_LEPWE</name>
<dbReference type="GeneID" id="102747084"/>
<dbReference type="CTD" id="11196"/>
<dbReference type="PANTHER" id="PTHR23509:SF4">
    <property type="entry name" value="SEC23-INTERACTING PROTEIN"/>
    <property type="match status" value="1"/>
</dbReference>
<dbReference type="FunFam" id="1.10.150.50:FF:000034">
    <property type="entry name" value="ankyrin repeat and SAM domain-containing protein 4B"/>
    <property type="match status" value="1"/>
</dbReference>
<dbReference type="InterPro" id="IPR004170">
    <property type="entry name" value="WWE_dom"/>
</dbReference>
<feature type="region of interest" description="Disordered" evidence="2">
    <location>
        <begin position="128"/>
        <end position="253"/>
    </location>
</feature>
<dbReference type="Proteomes" id="UP000245341">
    <property type="component" value="Unplaced"/>
</dbReference>
<feature type="compositionally biased region" description="Pro residues" evidence="2">
    <location>
        <begin position="225"/>
        <end position="234"/>
    </location>
</feature>
<proteinExistence type="inferred from homology"/>
<gene>
    <name evidence="5" type="primary">SEC23IP</name>
</gene>
<dbReference type="Pfam" id="PF23464">
    <property type="entry name" value="WWE_3"/>
    <property type="match status" value="1"/>
</dbReference>
<accession>A0A7F8R5I2</accession>
<feature type="domain" description="DDHD" evidence="3">
    <location>
        <begin position="716"/>
        <end position="926"/>
    </location>
</feature>
<evidence type="ECO:0000313" key="4">
    <source>
        <dbReference type="Proteomes" id="UP000245341"/>
    </source>
</evidence>
<evidence type="ECO:0000256" key="2">
    <source>
        <dbReference type="SAM" id="MobiDB-lite"/>
    </source>
</evidence>
<feature type="compositionally biased region" description="Low complexity" evidence="2">
    <location>
        <begin position="154"/>
        <end position="176"/>
    </location>
</feature>
<dbReference type="GO" id="GO:0046872">
    <property type="term" value="F:metal ion binding"/>
    <property type="evidence" value="ECO:0007669"/>
    <property type="project" value="InterPro"/>
</dbReference>
<sequence>MCEKYNGNNLEAQARISDKETRGAIARSAVEDPICRAIDYPLNRLLSPSLSEDSTDVGEEDSFLGQTSAHTSTPQTFSYFSQVSSGSDPFGNIGQSPLTTVAASAGHSAFSKSPADLPFTTGSQDVLNACSPPISKTQYGAPPSSQMGMNTYLPSHPSSLPPSSFGSPPQGTPQQGHNPYRHTPVSSRASPYIAPPQVQQCQTPGPPAHPPHPGPPVQLYQTPGGPLPPIPPSVPSGLTPPMQQQALARPAGPSVQVPPPFLLQNQYEPVQPHWFYCKEVEYKQLWMPFSMFDSLNLEEIYNSVQPDPESVVLGTDGGRYDVYLYDRVRKAVYWEEEPTEVRRCTWFYKGDTDSRFIPYTEEFSEKLEAEYKKAVTTNQWHRRLEFPSGETIVMHNPKVIVQFQPSSVPDEWGTTQDGQTRPRVVKRGIDDNLDEIPDGEMPRVDHLVFMVHGIGPVCDLRFRSIIECVDDFRVVSLKLLQTHFKKSLDDRKVSRVEFLPVHWHSSLGGDATGVDRNIKKITLPSIGRFRHFTNETLLDILFYNSPTYCQTIVEKVGMEINRLHALFMSRNPDFKGGVSVAGHSLGSLILFDILSNQKDLNLSKSPGAFAVANGVVKQPRFQEKQMPDEPKLTLDESCDLDIENEEVLSLQETLEALSLSEYVSTFEKEKIDMESLLMCTVDDLKEMGIPLGPRKKIANFVKQKAFKLVSVVYNSLDFEPEIFFALGSPVGMFLTIRGVDRIDENYRLPTCKGFFNIYHPLDPVAYRLEPMIVPDSDLKAVLIPHHKGRKRLHLELKDSLSRMGSDLKQGFISSLKSAWQTLNEFARAHTSSTQLQEELEKVANQIKEEEEKQVVEAEKIVESPDFSKDEDYLGKVGMLNGGRRIDYVLQEKPIESFNEYLFALQSHLCYWESEDTALLLLKEIYRTMNISPEQPQH</sequence>
<feature type="compositionally biased region" description="Pro residues" evidence="2">
    <location>
        <begin position="204"/>
        <end position="216"/>
    </location>
</feature>
<dbReference type="SMART" id="SM01127">
    <property type="entry name" value="DDHD"/>
    <property type="match status" value="1"/>
</dbReference>
<dbReference type="SUPFAM" id="SSF47769">
    <property type="entry name" value="SAM/Pointed domain"/>
    <property type="match status" value="1"/>
</dbReference>
<dbReference type="Pfam" id="PF00536">
    <property type="entry name" value="SAM_1"/>
    <property type="match status" value="1"/>
</dbReference>
<dbReference type="RefSeq" id="XP_030887888.1">
    <property type="nucleotide sequence ID" value="XM_031032028.1"/>
</dbReference>
<evidence type="ECO:0000259" key="3">
    <source>
        <dbReference type="PROSITE" id="PS51043"/>
    </source>
</evidence>
<dbReference type="OrthoDB" id="69269at2759"/>
<dbReference type="InterPro" id="IPR057825">
    <property type="entry name" value="WWE_SEC23-DDH2"/>
</dbReference>
<dbReference type="Gene3D" id="1.10.150.50">
    <property type="entry name" value="Transcription Factor, Ets-1"/>
    <property type="match status" value="1"/>
</dbReference>
<evidence type="ECO:0000313" key="5">
    <source>
        <dbReference type="RefSeq" id="XP_030887888.1"/>
    </source>
</evidence>
<dbReference type="SMART" id="SM00454">
    <property type="entry name" value="SAM"/>
    <property type="match status" value="1"/>
</dbReference>
<dbReference type="InterPro" id="IPR004177">
    <property type="entry name" value="DDHD_dom"/>
</dbReference>
<reference evidence="5" key="1">
    <citation type="submission" date="2025-08" db="UniProtKB">
        <authorList>
            <consortium name="RefSeq"/>
        </authorList>
    </citation>
    <scope>IDENTIFICATION</scope>
    <source>
        <tissue evidence="5">Liver</tissue>
    </source>
</reference>
<organism evidence="4 5">
    <name type="scientific">Leptonychotes weddellii</name>
    <name type="common">Weddell seal</name>
    <name type="synonym">Otaria weddellii</name>
    <dbReference type="NCBI Taxonomy" id="9713"/>
    <lineage>
        <taxon>Eukaryota</taxon>
        <taxon>Metazoa</taxon>
        <taxon>Chordata</taxon>
        <taxon>Craniata</taxon>
        <taxon>Vertebrata</taxon>
        <taxon>Euteleostomi</taxon>
        <taxon>Mammalia</taxon>
        <taxon>Eutheria</taxon>
        <taxon>Laurasiatheria</taxon>
        <taxon>Carnivora</taxon>
        <taxon>Caniformia</taxon>
        <taxon>Pinnipedia</taxon>
        <taxon>Phocidae</taxon>
        <taxon>Monachinae</taxon>
        <taxon>Lobodontini</taxon>
        <taxon>Leptonychotes</taxon>
    </lineage>
</organism>
<dbReference type="GO" id="GO:0030134">
    <property type="term" value="C:COPII-coated ER to Golgi transport vesicle"/>
    <property type="evidence" value="ECO:0007669"/>
    <property type="project" value="TreeGrafter"/>
</dbReference>
<dbReference type="GO" id="GO:0006888">
    <property type="term" value="P:endoplasmic reticulum to Golgi vesicle-mediated transport"/>
    <property type="evidence" value="ECO:0007669"/>
    <property type="project" value="InterPro"/>
</dbReference>
<protein>
    <submittedName>
        <fullName evidence="5">SEC23-interacting protein</fullName>
    </submittedName>
</protein>
<comment type="similarity">
    <text evidence="1">Belongs to the PA-PLA1 family.</text>
</comment>
<dbReference type="CDD" id="cd09584">
    <property type="entry name" value="SAM_sec23ip"/>
    <property type="match status" value="1"/>
</dbReference>
<dbReference type="GO" id="GO:0004620">
    <property type="term" value="F:phospholipase activity"/>
    <property type="evidence" value="ECO:0007669"/>
    <property type="project" value="TreeGrafter"/>
</dbReference>
<dbReference type="InterPro" id="IPR037603">
    <property type="entry name" value="SEC23IP_SAM"/>
</dbReference>
<feature type="compositionally biased region" description="Polar residues" evidence="2">
    <location>
        <begin position="134"/>
        <end position="153"/>
    </location>
</feature>
<evidence type="ECO:0000256" key="1">
    <source>
        <dbReference type="ARBA" id="ARBA00038464"/>
    </source>
</evidence>
<dbReference type="Pfam" id="PF02825">
    <property type="entry name" value="WWE"/>
    <property type="match status" value="1"/>
</dbReference>